<reference evidence="2" key="1">
    <citation type="journal article" date="2023" name="Genome Biol. Evol.">
        <title>First Whole Genome Sequence and Flow Cytometry Genome Size Data for the Lichen-Forming Fungus Ramalina farinacea (Ascomycota).</title>
        <authorList>
            <person name="Llewellyn T."/>
            <person name="Mian S."/>
            <person name="Hill R."/>
            <person name="Leitch I.J."/>
            <person name="Gaya E."/>
        </authorList>
    </citation>
    <scope>NUCLEOTIDE SEQUENCE</scope>
    <source>
        <strain evidence="2">LIQ254RAFAR</strain>
    </source>
</reference>
<dbReference type="Proteomes" id="UP001161017">
    <property type="component" value="Unassembled WGS sequence"/>
</dbReference>
<gene>
    <name evidence="2" type="ORF">OHK93_001232</name>
</gene>
<comment type="caution">
    <text evidence="2">The sequence shown here is derived from an EMBL/GenBank/DDBJ whole genome shotgun (WGS) entry which is preliminary data.</text>
</comment>
<keyword evidence="1" id="KW-0732">Signal</keyword>
<proteinExistence type="predicted"/>
<dbReference type="AlphaFoldDB" id="A0AA43QP51"/>
<protein>
    <submittedName>
        <fullName evidence="2">Uncharacterized protein</fullName>
    </submittedName>
</protein>
<evidence type="ECO:0000313" key="2">
    <source>
        <dbReference type="EMBL" id="MDI1490033.1"/>
    </source>
</evidence>
<keyword evidence="3" id="KW-1185">Reference proteome</keyword>
<dbReference type="EMBL" id="JAPUFD010000011">
    <property type="protein sequence ID" value="MDI1490033.1"/>
    <property type="molecule type" value="Genomic_DNA"/>
</dbReference>
<evidence type="ECO:0000256" key="1">
    <source>
        <dbReference type="SAM" id="SignalP"/>
    </source>
</evidence>
<feature type="chain" id="PRO_5041278130" evidence="1">
    <location>
        <begin position="25"/>
        <end position="224"/>
    </location>
</feature>
<sequence length="224" mass="23929">MPASLPPTLCLMIIGAYLYRVSTALPPSPSNATTTSSSATNAVRTICAGPWDTTHLNNGPMLMQKQDCMSAFLFDFTPTATVYQSLGNVHFYDGRTAPPLGVVSDDATFQLPWKVRRGSCTIITTFRATMPLPIAGYDMRTMFPPPRGPASEQDEDHDTFAELYNGVSVMMGACILEPMLPRAGFAIAGLDRRIGIMVVGTGSSADILVGDRGVSGWDGGVDVD</sequence>
<name>A0AA43QP51_9LECA</name>
<feature type="signal peptide" evidence="1">
    <location>
        <begin position="1"/>
        <end position="24"/>
    </location>
</feature>
<organism evidence="2 3">
    <name type="scientific">Ramalina farinacea</name>
    <dbReference type="NCBI Taxonomy" id="258253"/>
    <lineage>
        <taxon>Eukaryota</taxon>
        <taxon>Fungi</taxon>
        <taxon>Dikarya</taxon>
        <taxon>Ascomycota</taxon>
        <taxon>Pezizomycotina</taxon>
        <taxon>Lecanoromycetes</taxon>
        <taxon>OSLEUM clade</taxon>
        <taxon>Lecanoromycetidae</taxon>
        <taxon>Lecanorales</taxon>
        <taxon>Lecanorineae</taxon>
        <taxon>Ramalinaceae</taxon>
        <taxon>Ramalina</taxon>
    </lineage>
</organism>
<accession>A0AA43QP51</accession>
<evidence type="ECO:0000313" key="3">
    <source>
        <dbReference type="Proteomes" id="UP001161017"/>
    </source>
</evidence>